<accession>A0ACD2ENB7</accession>
<sequence length="40" mass="4478">MSKARVVVLEVVSGNLSVSAAAEAYNVSRQHIYRLLARYR</sequence>
<name>A0ACD2ENB7_9MYCO</name>
<protein>
    <submittedName>
        <fullName evidence="1">Helix-turn-helix domain-containing protein</fullName>
    </submittedName>
</protein>
<reference evidence="1" key="1">
    <citation type="submission" date="2018-11" db="EMBL/GenBank/DDBJ databases">
        <authorList>
            <person name="Sattar A."/>
            <person name="Zunita Z."/>
            <person name="Jalila A."/>
            <person name="Saleha A.A."/>
        </authorList>
    </citation>
    <scope>NUCLEOTIDE SEQUENCE</scope>
    <source>
        <strain evidence="1">F12-74</strain>
    </source>
</reference>
<evidence type="ECO:0000313" key="2">
    <source>
        <dbReference type="Proteomes" id="UP000268891"/>
    </source>
</evidence>
<feature type="non-terminal residue" evidence="1">
    <location>
        <position position="40"/>
    </location>
</feature>
<organism evidence="1 2">
    <name type="scientific">Mycolicibacter terrae</name>
    <dbReference type="NCBI Taxonomy" id="1788"/>
    <lineage>
        <taxon>Bacteria</taxon>
        <taxon>Bacillati</taxon>
        <taxon>Actinomycetota</taxon>
        <taxon>Actinomycetes</taxon>
        <taxon>Mycobacteriales</taxon>
        <taxon>Mycobacteriaceae</taxon>
        <taxon>Mycolicibacter</taxon>
    </lineage>
</organism>
<dbReference type="EMBL" id="RRZR01000017">
    <property type="protein sequence ID" value="RRR45080.1"/>
    <property type="molecule type" value="Genomic_DNA"/>
</dbReference>
<proteinExistence type="predicted"/>
<gene>
    <name evidence="1" type="ORF">EHH44_10375</name>
</gene>
<keyword evidence="2" id="KW-1185">Reference proteome</keyword>
<dbReference type="Proteomes" id="UP000268891">
    <property type="component" value="Unassembled WGS sequence"/>
</dbReference>
<comment type="caution">
    <text evidence="1">The sequence shown here is derived from an EMBL/GenBank/DDBJ whole genome shotgun (WGS) entry which is preliminary data.</text>
</comment>
<evidence type="ECO:0000313" key="1">
    <source>
        <dbReference type="EMBL" id="RRR45080.1"/>
    </source>
</evidence>